<feature type="active site" description="Proton acceptor; specific for (R)-substrate epimerization" evidence="5">
    <location>
        <position position="162"/>
    </location>
</feature>
<reference evidence="8 9" key="1">
    <citation type="submission" date="2015-12" db="EMBL/GenBank/DDBJ databases">
        <title>Genome sequence of Aneurinibacillus soli.</title>
        <authorList>
            <person name="Lee J.S."/>
            <person name="Lee K.C."/>
            <person name="Kim K.K."/>
            <person name="Lee B.W."/>
        </authorList>
    </citation>
    <scope>NUCLEOTIDE SEQUENCE [LARGE SCALE GENOMIC DNA]</scope>
    <source>
        <strain evidence="8 9">CB4</strain>
    </source>
</reference>
<evidence type="ECO:0000256" key="3">
    <source>
        <dbReference type="ARBA" id="ARBA00022842"/>
    </source>
</evidence>
<evidence type="ECO:0000256" key="5">
    <source>
        <dbReference type="PIRSR" id="PIRSR634603-1"/>
    </source>
</evidence>
<dbReference type="AlphaFoldDB" id="A0A0U5BFT0"/>
<gene>
    <name evidence="8" type="primary">ykfB</name>
    <name evidence="8" type="ORF">CB4_03733</name>
</gene>
<dbReference type="SUPFAM" id="SSF51604">
    <property type="entry name" value="Enolase C-terminal domain-like"/>
    <property type="match status" value="1"/>
</dbReference>
<dbReference type="SFLD" id="SFLDG00180">
    <property type="entry name" value="muconate_cycloisomerase"/>
    <property type="match status" value="1"/>
</dbReference>
<evidence type="ECO:0000256" key="7">
    <source>
        <dbReference type="RuleBase" id="RU366006"/>
    </source>
</evidence>
<evidence type="ECO:0000256" key="2">
    <source>
        <dbReference type="ARBA" id="ARBA00022723"/>
    </source>
</evidence>
<keyword evidence="2 6" id="KW-0479">Metal-binding</keyword>
<evidence type="ECO:0000256" key="4">
    <source>
        <dbReference type="ARBA" id="ARBA00023235"/>
    </source>
</evidence>
<dbReference type="Proteomes" id="UP000217696">
    <property type="component" value="Chromosome"/>
</dbReference>
<feature type="binding site" evidence="6">
    <location>
        <position position="244"/>
    </location>
    <ligand>
        <name>Mg(2+)</name>
        <dbReference type="ChEBI" id="CHEBI:18420"/>
    </ligand>
</feature>
<dbReference type="GO" id="GO:0016855">
    <property type="term" value="F:racemase and epimerase activity, acting on amino acids and derivatives"/>
    <property type="evidence" value="ECO:0007669"/>
    <property type="project" value="UniProtKB-UniRule"/>
</dbReference>
<keyword evidence="3 6" id="KW-0460">Magnesium</keyword>
<dbReference type="SFLD" id="SFLDF00009">
    <property type="entry name" value="o-succinylbenzoate_synthase"/>
    <property type="match status" value="1"/>
</dbReference>
<dbReference type="EC" id="5.1.1.-" evidence="7"/>
<dbReference type="Gene3D" id="3.20.20.120">
    <property type="entry name" value="Enolase-like C-terminal domain"/>
    <property type="match status" value="1"/>
</dbReference>
<dbReference type="OrthoDB" id="9775391at2"/>
<dbReference type="FunFam" id="3.30.390.10:FF:000009">
    <property type="entry name" value="Hydrophobic dipeptide epimerase"/>
    <property type="match status" value="1"/>
</dbReference>
<dbReference type="Gene3D" id="3.30.390.10">
    <property type="entry name" value="Enolase-like, N-terminal domain"/>
    <property type="match status" value="1"/>
</dbReference>
<feature type="binding site" evidence="6">
    <location>
        <position position="191"/>
    </location>
    <ligand>
        <name>Mg(2+)</name>
        <dbReference type="ChEBI" id="CHEBI:18420"/>
    </ligand>
</feature>
<dbReference type="GO" id="GO:0006518">
    <property type="term" value="P:peptide metabolic process"/>
    <property type="evidence" value="ECO:0007669"/>
    <property type="project" value="UniProtKB-ARBA"/>
</dbReference>
<accession>A0A0U5BFT0</accession>
<keyword evidence="9" id="KW-1185">Reference proteome</keyword>
<dbReference type="RefSeq" id="WP_096467202.1">
    <property type="nucleotide sequence ID" value="NZ_AP017312.1"/>
</dbReference>
<name>A0A0U5BFT0_9BACL</name>
<dbReference type="Pfam" id="PF13378">
    <property type="entry name" value="MR_MLE_C"/>
    <property type="match status" value="1"/>
</dbReference>
<dbReference type="PANTHER" id="PTHR48073">
    <property type="entry name" value="O-SUCCINYLBENZOATE SYNTHASE-RELATED"/>
    <property type="match status" value="1"/>
</dbReference>
<dbReference type="InterPro" id="IPR034603">
    <property type="entry name" value="Dipeptide_epimerase"/>
</dbReference>
<dbReference type="InterPro" id="IPR036849">
    <property type="entry name" value="Enolase-like_C_sf"/>
</dbReference>
<dbReference type="GO" id="GO:0000287">
    <property type="term" value="F:magnesium ion binding"/>
    <property type="evidence" value="ECO:0007669"/>
    <property type="project" value="UniProtKB-ARBA"/>
</dbReference>
<comment type="cofactor">
    <cofactor evidence="6 7">
        <name>Mg(2+)</name>
        <dbReference type="ChEBI" id="CHEBI:18420"/>
    </cofactor>
    <text evidence="6 7">Binds 1 Mg(2+) ion per subunit.</text>
</comment>
<dbReference type="InterPro" id="IPR029065">
    <property type="entry name" value="Enolase_C-like"/>
</dbReference>
<dbReference type="InterPro" id="IPR013341">
    <property type="entry name" value="Mandelate_racemase_N_dom"/>
</dbReference>
<proteinExistence type="inferred from homology"/>
<dbReference type="Pfam" id="PF02746">
    <property type="entry name" value="MR_MLE_N"/>
    <property type="match status" value="1"/>
</dbReference>
<keyword evidence="4 7" id="KW-0413">Isomerase</keyword>
<dbReference type="PANTHER" id="PTHR48073:SF2">
    <property type="entry name" value="O-SUCCINYLBENZOATE SYNTHASE"/>
    <property type="match status" value="1"/>
</dbReference>
<dbReference type="SUPFAM" id="SSF54826">
    <property type="entry name" value="Enolase N-terminal domain-like"/>
    <property type="match status" value="1"/>
</dbReference>
<comment type="similarity">
    <text evidence="1 7">Belongs to the mandelate racemase/muconate lactonizing enzyme family.</text>
</comment>
<organism evidence="8 9">
    <name type="scientific">Aneurinibacillus soli</name>
    <dbReference type="NCBI Taxonomy" id="1500254"/>
    <lineage>
        <taxon>Bacteria</taxon>
        <taxon>Bacillati</taxon>
        <taxon>Bacillota</taxon>
        <taxon>Bacilli</taxon>
        <taxon>Bacillales</taxon>
        <taxon>Paenibacillaceae</taxon>
        <taxon>Aneurinibacillus group</taxon>
        <taxon>Aneurinibacillus</taxon>
    </lineage>
</organism>
<feature type="active site" description="Proton acceptor; specific for (S)-substrate epimerization" evidence="5">
    <location>
        <position position="268"/>
    </location>
</feature>
<evidence type="ECO:0000256" key="1">
    <source>
        <dbReference type="ARBA" id="ARBA00008031"/>
    </source>
</evidence>
<protein>
    <recommendedName>
        <fullName evidence="7">Dipeptide epimerase</fullName>
        <ecNumber evidence="7">5.1.1.-</ecNumber>
    </recommendedName>
</protein>
<evidence type="ECO:0000313" key="9">
    <source>
        <dbReference type="Proteomes" id="UP000217696"/>
    </source>
</evidence>
<sequence>MILTDIQMRRQSVPLKKPFKTALRTATHAESIIVQVKTDCGRTGFGEAPATVVITGDSLASIESAIMHTIRPQLIGQSLLAYERVFHLLNQTMVGNSSAKAAVDMALYDLIAQRCNLPLYQFLGGHKKQIDTDYTVSVNEPNEMGDDAEEYVRQGFTTLKIKVGKDDIERDVKRIKEVRRRIGKDIKIRLDANQGWEVKKAIRSIRKMEDMGLDIEIVEQPVKAYDLVGMKVVTDAVDTPVMADESIFTPQQAFEIIQMRAADMLNLKLMKTGGIYKAQIINAMAEESGMECMMGGMIESRLAVTAAAHFAGAKRNVTRFDFDAPLMLCHDCIVGGVEYAGSMMTLPDVPGLGIQAVQSGEEEITDA</sequence>
<dbReference type="KEGG" id="asoc:CB4_03733"/>
<feature type="binding site" evidence="6">
    <location>
        <position position="219"/>
    </location>
    <ligand>
        <name>Mg(2+)</name>
        <dbReference type="ChEBI" id="CHEBI:18420"/>
    </ligand>
</feature>
<dbReference type="SMART" id="SM00922">
    <property type="entry name" value="MR_MLE"/>
    <property type="match status" value="1"/>
</dbReference>
<evidence type="ECO:0000313" key="8">
    <source>
        <dbReference type="EMBL" id="BAU29533.1"/>
    </source>
</evidence>
<dbReference type="InterPro" id="IPR013342">
    <property type="entry name" value="Mandelate_racemase_C"/>
</dbReference>
<dbReference type="SFLD" id="SFLDS00001">
    <property type="entry name" value="Enolase"/>
    <property type="match status" value="1"/>
</dbReference>
<dbReference type="InterPro" id="IPR029017">
    <property type="entry name" value="Enolase-like_N"/>
</dbReference>
<evidence type="ECO:0000256" key="6">
    <source>
        <dbReference type="PIRSR" id="PIRSR634603-3"/>
    </source>
</evidence>
<dbReference type="EMBL" id="AP017312">
    <property type="protein sequence ID" value="BAU29533.1"/>
    <property type="molecule type" value="Genomic_DNA"/>
</dbReference>
<dbReference type="CDD" id="cd03319">
    <property type="entry name" value="L-Ala-DL-Glu_epimerase"/>
    <property type="match status" value="1"/>
</dbReference>